<protein>
    <recommendedName>
        <fullName evidence="10">Sidoreflexin</fullName>
    </recommendedName>
</protein>
<organism evidence="11 12">
    <name type="scientific">Ascaris lumbricoides</name>
    <name type="common">Giant roundworm</name>
    <dbReference type="NCBI Taxonomy" id="6252"/>
    <lineage>
        <taxon>Eukaryota</taxon>
        <taxon>Metazoa</taxon>
        <taxon>Ecdysozoa</taxon>
        <taxon>Nematoda</taxon>
        <taxon>Chromadorea</taxon>
        <taxon>Rhabditida</taxon>
        <taxon>Spirurina</taxon>
        <taxon>Ascaridomorpha</taxon>
        <taxon>Ascaridoidea</taxon>
        <taxon>Ascarididae</taxon>
        <taxon>Ascaris</taxon>
    </lineage>
</organism>
<evidence type="ECO:0000256" key="10">
    <source>
        <dbReference type="RuleBase" id="RU362000"/>
    </source>
</evidence>
<keyword evidence="5" id="KW-0029">Amino-acid transport</keyword>
<dbReference type="PANTHER" id="PTHR11153">
    <property type="entry name" value="SIDEROFLEXIN"/>
    <property type="match status" value="1"/>
</dbReference>
<feature type="transmembrane region" description="Helical" evidence="10">
    <location>
        <begin position="12"/>
        <end position="40"/>
    </location>
</feature>
<evidence type="ECO:0000313" key="11">
    <source>
        <dbReference type="Proteomes" id="UP000036681"/>
    </source>
</evidence>
<evidence type="ECO:0000256" key="9">
    <source>
        <dbReference type="ARBA" id="ARBA00036416"/>
    </source>
</evidence>
<keyword evidence="7 10" id="KW-0496">Mitochondrion</keyword>
<dbReference type="WBParaSite" id="ALUE_0000929001-mRNA-1">
    <property type="protein sequence ID" value="ALUE_0000929001-mRNA-1"/>
    <property type="gene ID" value="ALUE_0000929001"/>
</dbReference>
<evidence type="ECO:0000256" key="4">
    <source>
        <dbReference type="ARBA" id="ARBA00022692"/>
    </source>
</evidence>
<evidence type="ECO:0000313" key="12">
    <source>
        <dbReference type="WBParaSite" id="ALUE_0000929001-mRNA-1"/>
    </source>
</evidence>
<dbReference type="GO" id="GO:0140300">
    <property type="term" value="P:serine import into mitochondrion"/>
    <property type="evidence" value="ECO:0007669"/>
    <property type="project" value="TreeGrafter"/>
</dbReference>
<feature type="transmembrane region" description="Helical" evidence="10">
    <location>
        <begin position="279"/>
        <end position="300"/>
    </location>
</feature>
<evidence type="ECO:0000256" key="5">
    <source>
        <dbReference type="ARBA" id="ARBA00022970"/>
    </source>
</evidence>
<keyword evidence="8 10" id="KW-0472">Membrane</keyword>
<reference evidence="12" key="1">
    <citation type="submission" date="2023-03" db="UniProtKB">
        <authorList>
            <consortium name="WormBaseParasite"/>
        </authorList>
    </citation>
    <scope>IDENTIFICATION</scope>
</reference>
<evidence type="ECO:0000256" key="6">
    <source>
        <dbReference type="ARBA" id="ARBA00022989"/>
    </source>
</evidence>
<evidence type="ECO:0000256" key="8">
    <source>
        <dbReference type="ARBA" id="ARBA00023136"/>
    </source>
</evidence>
<dbReference type="AlphaFoldDB" id="A0A9J2PH05"/>
<dbReference type="GO" id="GO:0015075">
    <property type="term" value="F:monoatomic ion transmembrane transporter activity"/>
    <property type="evidence" value="ECO:0007669"/>
    <property type="project" value="InterPro"/>
</dbReference>
<dbReference type="PANTHER" id="PTHR11153:SF20">
    <property type="entry name" value="SIDEROFLEXIN-3"/>
    <property type="match status" value="1"/>
</dbReference>
<dbReference type="Pfam" id="PF03820">
    <property type="entry name" value="SFXNs"/>
    <property type="match status" value="1"/>
</dbReference>
<comment type="catalytic activity">
    <reaction evidence="9">
        <text>L-serine(in) = L-serine(out)</text>
        <dbReference type="Rhea" id="RHEA:35031"/>
        <dbReference type="ChEBI" id="CHEBI:33384"/>
    </reaction>
</comment>
<feature type="transmembrane region" description="Helical" evidence="10">
    <location>
        <begin position="204"/>
        <end position="225"/>
    </location>
</feature>
<evidence type="ECO:0000256" key="7">
    <source>
        <dbReference type="ARBA" id="ARBA00023128"/>
    </source>
</evidence>
<name>A0A9J2PH05_ASCLU</name>
<feature type="transmembrane region" description="Helical" evidence="10">
    <location>
        <begin position="320"/>
        <end position="345"/>
    </location>
</feature>
<dbReference type="InterPro" id="IPR004686">
    <property type="entry name" value="Mtc"/>
</dbReference>
<sequence>MVMGFALVNSKAGAACAVGGCSVCILGFYRVSGFSFALVIRTPRLRWIERQRDGLYRKMTELVKSLPASKRPDISKPRWPQNTYEGRLRHYWATANPLNLFHTTAEIEAARRIKGKVDEKMTVEELWRWKHIYDSAYHPDTGRKMPLIGRMSAQVPCNMIITGGLLTCYQRLPGLVFWHWTNQSFNALVNWTNRSGDSKITNMGLLRAYCAATGGAVTAALGLNACVKNFHPLINRLVPFIAIAVANAINIPLMRSIELQKGIDVAEENGRKLGVSRKVAFIAIAEVTISRIAMAAPYMVLTPIVAHYMMKKPWYASRRWVNAIFQTALCGAVLAFSTPMCCALFPQWSSIEVNKLEKNLQESIAKQTAIVYYNKGL</sequence>
<proteinExistence type="inferred from homology"/>
<evidence type="ECO:0000256" key="1">
    <source>
        <dbReference type="ARBA" id="ARBA00004225"/>
    </source>
</evidence>
<comment type="similarity">
    <text evidence="2 10">Belongs to the sideroflexin family.</text>
</comment>
<dbReference type="GO" id="GO:0005743">
    <property type="term" value="C:mitochondrial inner membrane"/>
    <property type="evidence" value="ECO:0007669"/>
    <property type="project" value="TreeGrafter"/>
</dbReference>
<keyword evidence="4 10" id="KW-0812">Transmembrane</keyword>
<keyword evidence="11" id="KW-1185">Reference proteome</keyword>
<keyword evidence="6 10" id="KW-1133">Transmembrane helix</keyword>
<evidence type="ECO:0000256" key="2">
    <source>
        <dbReference type="ARBA" id="ARBA00005974"/>
    </source>
</evidence>
<dbReference type="NCBIfam" id="TIGR00798">
    <property type="entry name" value="mtc"/>
    <property type="match status" value="1"/>
</dbReference>
<accession>A0A9J2PH05</accession>
<feature type="transmembrane region" description="Helical" evidence="10">
    <location>
        <begin position="237"/>
        <end position="254"/>
    </location>
</feature>
<evidence type="ECO:0000256" key="3">
    <source>
        <dbReference type="ARBA" id="ARBA00022448"/>
    </source>
</evidence>
<comment type="subcellular location">
    <subcellularLocation>
        <location evidence="1 10">Mitochondrion membrane</location>
        <topology evidence="1 10">Multi-pass membrane protein</topology>
    </subcellularLocation>
</comment>
<keyword evidence="3" id="KW-0813">Transport</keyword>
<dbReference type="Proteomes" id="UP000036681">
    <property type="component" value="Unplaced"/>
</dbReference>